<evidence type="ECO:0000313" key="2">
    <source>
        <dbReference type="EMBL" id="PBK71321.1"/>
    </source>
</evidence>
<dbReference type="EMBL" id="KZ293424">
    <property type="protein sequence ID" value="PBK71321.1"/>
    <property type="molecule type" value="Genomic_DNA"/>
</dbReference>
<feature type="compositionally biased region" description="Low complexity" evidence="1">
    <location>
        <begin position="125"/>
        <end position="137"/>
    </location>
</feature>
<feature type="region of interest" description="Disordered" evidence="1">
    <location>
        <begin position="497"/>
        <end position="562"/>
    </location>
</feature>
<accession>A0A2H3BKA3</accession>
<organism evidence="2 3">
    <name type="scientific">Armillaria solidipes</name>
    <dbReference type="NCBI Taxonomy" id="1076256"/>
    <lineage>
        <taxon>Eukaryota</taxon>
        <taxon>Fungi</taxon>
        <taxon>Dikarya</taxon>
        <taxon>Basidiomycota</taxon>
        <taxon>Agaricomycotina</taxon>
        <taxon>Agaricomycetes</taxon>
        <taxon>Agaricomycetidae</taxon>
        <taxon>Agaricales</taxon>
        <taxon>Marasmiineae</taxon>
        <taxon>Physalacriaceae</taxon>
        <taxon>Armillaria</taxon>
    </lineage>
</organism>
<feature type="compositionally biased region" description="Low complexity" evidence="1">
    <location>
        <begin position="177"/>
        <end position="190"/>
    </location>
</feature>
<name>A0A2H3BKA3_9AGAR</name>
<feature type="compositionally biased region" description="Basic and acidic residues" evidence="1">
    <location>
        <begin position="369"/>
        <end position="382"/>
    </location>
</feature>
<feature type="region of interest" description="Disordered" evidence="1">
    <location>
        <begin position="151"/>
        <end position="213"/>
    </location>
</feature>
<dbReference type="AlphaFoldDB" id="A0A2H3BKA3"/>
<gene>
    <name evidence="2" type="ORF">ARMSODRAFT_71489</name>
</gene>
<feature type="region of interest" description="Disordered" evidence="1">
    <location>
        <begin position="73"/>
        <end position="137"/>
    </location>
</feature>
<feature type="region of interest" description="Disordered" evidence="1">
    <location>
        <begin position="691"/>
        <end position="749"/>
    </location>
</feature>
<keyword evidence="3" id="KW-1185">Reference proteome</keyword>
<reference evidence="3" key="1">
    <citation type="journal article" date="2017" name="Nat. Ecol. Evol.">
        <title>Genome expansion and lineage-specific genetic innovations in the forest pathogenic fungi Armillaria.</title>
        <authorList>
            <person name="Sipos G."/>
            <person name="Prasanna A.N."/>
            <person name="Walter M.C."/>
            <person name="O'Connor E."/>
            <person name="Balint B."/>
            <person name="Krizsan K."/>
            <person name="Kiss B."/>
            <person name="Hess J."/>
            <person name="Varga T."/>
            <person name="Slot J."/>
            <person name="Riley R."/>
            <person name="Boka B."/>
            <person name="Rigling D."/>
            <person name="Barry K."/>
            <person name="Lee J."/>
            <person name="Mihaltcheva S."/>
            <person name="LaButti K."/>
            <person name="Lipzen A."/>
            <person name="Waldron R."/>
            <person name="Moloney N.M."/>
            <person name="Sperisen C."/>
            <person name="Kredics L."/>
            <person name="Vagvoelgyi C."/>
            <person name="Patrignani A."/>
            <person name="Fitzpatrick D."/>
            <person name="Nagy I."/>
            <person name="Doyle S."/>
            <person name="Anderson J.B."/>
            <person name="Grigoriev I.V."/>
            <person name="Gueldener U."/>
            <person name="Muensterkoetter M."/>
            <person name="Nagy L.G."/>
        </authorList>
    </citation>
    <scope>NUCLEOTIDE SEQUENCE [LARGE SCALE GENOMIC DNA]</scope>
    <source>
        <strain evidence="3">28-4</strain>
    </source>
</reference>
<proteinExistence type="predicted"/>
<evidence type="ECO:0000256" key="1">
    <source>
        <dbReference type="SAM" id="MobiDB-lite"/>
    </source>
</evidence>
<feature type="compositionally biased region" description="Low complexity" evidence="1">
    <location>
        <begin position="709"/>
        <end position="725"/>
    </location>
</feature>
<feature type="region of interest" description="Disordered" evidence="1">
    <location>
        <begin position="328"/>
        <end position="391"/>
    </location>
</feature>
<feature type="region of interest" description="Disordered" evidence="1">
    <location>
        <begin position="438"/>
        <end position="472"/>
    </location>
</feature>
<sequence length="749" mass="83715">MMRSQTLPNRDLCLACRLKLPDERDMKQKAGLFTSCADAQTTQHRCSCPEKYEAPPEKLTERVEARAVQTDFPPYQRDFSNTDTGRRMSRPFLRPHAPQHLERRSHNGARVEMNVVSGRHATNRPSPSTSSGSSGASDHILLPIIDVDHPPWRHPLPAGNDQRGASSTWRTERAEISGSSLLHSHSDPSSQISDADHRQRYQPYTRPSPLPRYAQDSDELQLANFSGGLISPQTDTFLANHPEKYTLAGIHHHSRDYSPPSPVLTLNETDHRFLGLHDSLANIPNHHRRLPPLNLDREDLRLPSLRRPHRYEVTSPDSEDRHEDLLSRYQLPTPPGNSSFHPSPLAPNFRGFSDDHRPWRSRSNYLPREVSRERDHRDDRETSGGLLTPISNSPVYKALLEDNYPNDRIPASNVSDISLMTDGTRARNDGFTHHRVLHSAYEDSNPPLRNSSYNDRVSRPSPAEKYASASKSLPSPINDLPLHEALFNLNHGNNRFQTSGVSTTLMTSDAPVRDGPDNRMQPDGSAYDPSSRPNVPQSIGALPVSSPQVVGMSYSPPTSDDEEVDQLVEDKPQSAGYSRFQFMPGNTTSRTYKTVFYPGDKGPPSSPWNTCAMLVLTDPDHSTVYADIRRTRLLETGFKVDPLDTVAPKPVSGLHFFYDTSMSETVQNSPYPRSLLFSNDLFFDQRTVEIQEPPSPESNSVSEVHDHIAAFTSTSSTSTDAAAASPELDSLADDLDLINLDPENDEPKP</sequence>
<protein>
    <submittedName>
        <fullName evidence="2">Uncharacterized protein</fullName>
    </submittedName>
</protein>
<evidence type="ECO:0000313" key="3">
    <source>
        <dbReference type="Proteomes" id="UP000218334"/>
    </source>
</evidence>
<dbReference type="Proteomes" id="UP000218334">
    <property type="component" value="Unassembled WGS sequence"/>
</dbReference>
<feature type="compositionally biased region" description="Polar residues" evidence="1">
    <location>
        <begin position="497"/>
        <end position="507"/>
    </location>
</feature>